<dbReference type="EMBL" id="LT629736">
    <property type="protein sequence ID" value="SDT23723.1"/>
    <property type="molecule type" value="Genomic_DNA"/>
</dbReference>
<accession>A0A1H1YQN2</accession>
<dbReference type="STRING" id="487184.SAMN05216421_3237"/>
<evidence type="ECO:0008006" key="3">
    <source>
        <dbReference type="Google" id="ProtNLM"/>
    </source>
</evidence>
<dbReference type="OrthoDB" id="7031438at2"/>
<reference evidence="2" key="1">
    <citation type="submission" date="2016-10" db="EMBL/GenBank/DDBJ databases">
        <authorList>
            <person name="Varghese N."/>
            <person name="Submissions S."/>
        </authorList>
    </citation>
    <scope>NUCLEOTIDE SEQUENCE [LARGE SCALE GENOMIC DNA]</scope>
    <source>
        <strain evidence="2">NRRL B-51270</strain>
    </source>
</reference>
<dbReference type="Proteomes" id="UP000243207">
    <property type="component" value="Chromosome I"/>
</dbReference>
<dbReference type="RefSeq" id="WP_093396893.1">
    <property type="nucleotide sequence ID" value="NZ_LT629736.1"/>
</dbReference>
<organism evidence="1 2">
    <name type="scientific">Halopseudomonas xinjiangensis</name>
    <dbReference type="NCBI Taxonomy" id="487184"/>
    <lineage>
        <taxon>Bacteria</taxon>
        <taxon>Pseudomonadati</taxon>
        <taxon>Pseudomonadota</taxon>
        <taxon>Gammaproteobacteria</taxon>
        <taxon>Pseudomonadales</taxon>
        <taxon>Pseudomonadaceae</taxon>
        <taxon>Halopseudomonas</taxon>
    </lineage>
</organism>
<keyword evidence="2" id="KW-1185">Reference proteome</keyword>
<protein>
    <recommendedName>
        <fullName evidence="3">Protein FliT</fullName>
    </recommendedName>
</protein>
<dbReference type="AlphaFoldDB" id="A0A1H1YQN2"/>
<proteinExistence type="predicted"/>
<evidence type="ECO:0000313" key="1">
    <source>
        <dbReference type="EMBL" id="SDT23723.1"/>
    </source>
</evidence>
<sequence>MQHAKPHSARLAGVLQQLRAALDASDWDAIGSSNLMIRELLAWLPADSALDEQARQLKQDLQALHAEALTRCRAECDRLRDVLHSHTEHAEGRSAYMQIDSLGDGR</sequence>
<name>A0A1H1YQN2_9GAMM</name>
<evidence type="ECO:0000313" key="2">
    <source>
        <dbReference type="Proteomes" id="UP000243207"/>
    </source>
</evidence>
<gene>
    <name evidence="1" type="ORF">SAMN05216421_3237</name>
</gene>